<evidence type="ECO:0000313" key="9">
    <source>
        <dbReference type="Proteomes" id="UP000249082"/>
    </source>
</evidence>
<dbReference type="PANTHER" id="PTHR30250">
    <property type="entry name" value="PST FAMILY PREDICTED COLANIC ACID TRANSPORTER"/>
    <property type="match status" value="1"/>
</dbReference>
<gene>
    <name evidence="8" type="ORF">DI555_00400</name>
</gene>
<dbReference type="AlphaFoldDB" id="A0A2W5QRP8"/>
<protein>
    <submittedName>
        <fullName evidence="8">Polysaccharide biosynthesis protein</fullName>
    </submittedName>
</protein>
<feature type="transmembrane region" description="Helical" evidence="7">
    <location>
        <begin position="447"/>
        <end position="474"/>
    </location>
</feature>
<feature type="transmembrane region" description="Helical" evidence="7">
    <location>
        <begin position="294"/>
        <end position="316"/>
    </location>
</feature>
<feature type="transmembrane region" description="Helical" evidence="7">
    <location>
        <begin position="328"/>
        <end position="351"/>
    </location>
</feature>
<dbReference type="InterPro" id="IPR050833">
    <property type="entry name" value="Poly_Biosynth_Transport"/>
</dbReference>
<evidence type="ECO:0000256" key="1">
    <source>
        <dbReference type="ARBA" id="ARBA00004651"/>
    </source>
</evidence>
<sequence>MNTAILSHNALSYARSRGGLALFAFTARALEQFSTLVMTLLAARFLIPAEFGIFSLANVFIILIQALTYTGIFQFILASKGEDPEVISTSFWMILPLVGGASALLILLAYPLEILFEAPDLALVLILLALVQPAAALVAWSSATLLRRKEVTRNFRFVFLENLAALVSGGLLLWYWHSLFALVAARYARIAFGTVLFIFGGRTWPRLEFSASLAKRALTFSSSLYGSRFLAFLSRYAADLLLGLFHSPATLGLYRFGNRIATGATDVLTQPMSNFASTQLGSAARHDRDLSPMLAQFSGTTALLTGMVGAVIIVFSGDLISLLFQPSYLAALVVSYAMGLRGIAGIGQMLIEPTFAALDRTHWVMIYNFVTAIASIVAMAAAAPFGIEILAWSQTAMVLLSTMWAFHLIRWKGGVQIGPALRNFVIASLLALAFGVMIYALRQGGLVMLGFSASITLVGNLLVSALLGLATLVIGAHLRAFSLETFSG</sequence>
<feature type="transmembrane region" description="Helical" evidence="7">
    <location>
        <begin position="53"/>
        <end position="78"/>
    </location>
</feature>
<dbReference type="PANTHER" id="PTHR30250:SF10">
    <property type="entry name" value="LIPOPOLYSACCHARIDE BIOSYNTHESIS PROTEIN WZXC"/>
    <property type="match status" value="1"/>
</dbReference>
<keyword evidence="6 7" id="KW-0472">Membrane</keyword>
<proteinExistence type="inferred from homology"/>
<feature type="transmembrane region" description="Helical" evidence="7">
    <location>
        <begin position="20"/>
        <end position="47"/>
    </location>
</feature>
<dbReference type="Proteomes" id="UP000249082">
    <property type="component" value="Unassembled WGS sequence"/>
</dbReference>
<evidence type="ECO:0000256" key="6">
    <source>
        <dbReference type="ARBA" id="ARBA00023136"/>
    </source>
</evidence>
<dbReference type="GO" id="GO:0005886">
    <property type="term" value="C:plasma membrane"/>
    <property type="evidence" value="ECO:0007669"/>
    <property type="project" value="UniProtKB-SubCell"/>
</dbReference>
<feature type="transmembrane region" description="Helical" evidence="7">
    <location>
        <begin position="421"/>
        <end position="441"/>
    </location>
</feature>
<feature type="transmembrane region" description="Helical" evidence="7">
    <location>
        <begin position="389"/>
        <end position="409"/>
    </location>
</feature>
<feature type="transmembrane region" description="Helical" evidence="7">
    <location>
        <begin position="158"/>
        <end position="176"/>
    </location>
</feature>
<keyword evidence="4 7" id="KW-0812">Transmembrane</keyword>
<comment type="subcellular location">
    <subcellularLocation>
        <location evidence="1">Cell membrane</location>
        <topology evidence="1">Multi-pass membrane protein</topology>
    </subcellularLocation>
</comment>
<evidence type="ECO:0000256" key="7">
    <source>
        <dbReference type="SAM" id="Phobius"/>
    </source>
</evidence>
<dbReference type="Pfam" id="PF13440">
    <property type="entry name" value="Polysacc_synt_3"/>
    <property type="match status" value="1"/>
</dbReference>
<evidence type="ECO:0000256" key="3">
    <source>
        <dbReference type="ARBA" id="ARBA00022475"/>
    </source>
</evidence>
<keyword evidence="3" id="KW-1003">Cell membrane</keyword>
<keyword evidence="5 7" id="KW-1133">Transmembrane helix</keyword>
<feature type="transmembrane region" description="Helical" evidence="7">
    <location>
        <begin position="363"/>
        <end position="383"/>
    </location>
</feature>
<feature type="transmembrane region" description="Helical" evidence="7">
    <location>
        <begin position="122"/>
        <end position="146"/>
    </location>
</feature>
<comment type="caution">
    <text evidence="8">The sequence shown here is derived from an EMBL/GenBank/DDBJ whole genome shotgun (WGS) entry which is preliminary data.</text>
</comment>
<comment type="similarity">
    <text evidence="2">Belongs to the polysaccharide synthase family.</text>
</comment>
<name>A0A2W5QRP8_9SPHN</name>
<dbReference type="EMBL" id="QFPX01000001">
    <property type="protein sequence ID" value="PZQ57433.1"/>
    <property type="molecule type" value="Genomic_DNA"/>
</dbReference>
<evidence type="ECO:0000313" key="8">
    <source>
        <dbReference type="EMBL" id="PZQ57433.1"/>
    </source>
</evidence>
<reference evidence="8 9" key="1">
    <citation type="submission" date="2017-08" db="EMBL/GenBank/DDBJ databases">
        <title>Infants hospitalized years apart are colonized by the same room-sourced microbial strains.</title>
        <authorList>
            <person name="Brooks B."/>
            <person name="Olm M.R."/>
            <person name="Firek B.A."/>
            <person name="Baker R."/>
            <person name="Thomas B.C."/>
            <person name="Morowitz M.J."/>
            <person name="Banfield J.F."/>
        </authorList>
    </citation>
    <scope>NUCLEOTIDE SEQUENCE [LARGE SCALE GENOMIC DNA]</scope>
    <source>
        <strain evidence="8">S2_005_002_R2_33</strain>
    </source>
</reference>
<organism evidence="8 9">
    <name type="scientific">Novosphingobium pentaromativorans</name>
    <dbReference type="NCBI Taxonomy" id="205844"/>
    <lineage>
        <taxon>Bacteria</taxon>
        <taxon>Pseudomonadati</taxon>
        <taxon>Pseudomonadota</taxon>
        <taxon>Alphaproteobacteria</taxon>
        <taxon>Sphingomonadales</taxon>
        <taxon>Sphingomonadaceae</taxon>
        <taxon>Novosphingobium</taxon>
    </lineage>
</organism>
<evidence type="ECO:0000256" key="5">
    <source>
        <dbReference type="ARBA" id="ARBA00022989"/>
    </source>
</evidence>
<accession>A0A2W5QRP8</accession>
<evidence type="ECO:0000256" key="2">
    <source>
        <dbReference type="ARBA" id="ARBA00007430"/>
    </source>
</evidence>
<feature type="transmembrane region" description="Helical" evidence="7">
    <location>
        <begin position="90"/>
        <end position="110"/>
    </location>
</feature>
<evidence type="ECO:0000256" key="4">
    <source>
        <dbReference type="ARBA" id="ARBA00022692"/>
    </source>
</evidence>